<feature type="chain" id="PRO_5003898897" description="TonB-dependent receptor" evidence="10">
    <location>
        <begin position="26"/>
        <end position="898"/>
    </location>
</feature>
<dbReference type="OrthoDB" id="176248at2"/>
<dbReference type="Pfam" id="PF00593">
    <property type="entry name" value="TonB_dep_Rec_b-barrel"/>
    <property type="match status" value="1"/>
</dbReference>
<dbReference type="RefSeq" id="WP_007104645.1">
    <property type="nucleotide sequence ID" value="NZ_BAER01000044.1"/>
</dbReference>
<organism evidence="13 14">
    <name type="scientific">Paraglaciecola polaris LMG 21857</name>
    <dbReference type="NCBI Taxonomy" id="1129793"/>
    <lineage>
        <taxon>Bacteria</taxon>
        <taxon>Pseudomonadati</taxon>
        <taxon>Pseudomonadota</taxon>
        <taxon>Gammaproteobacteria</taxon>
        <taxon>Alteromonadales</taxon>
        <taxon>Alteromonadaceae</taxon>
        <taxon>Paraglaciecola</taxon>
    </lineage>
</organism>
<dbReference type="PROSITE" id="PS52016">
    <property type="entry name" value="TONB_DEPENDENT_REC_3"/>
    <property type="match status" value="1"/>
</dbReference>
<accession>K7ABZ4</accession>
<dbReference type="AlphaFoldDB" id="K7ABZ4"/>
<comment type="similarity">
    <text evidence="8 9">Belongs to the TonB-dependent receptor family.</text>
</comment>
<evidence type="ECO:0000256" key="10">
    <source>
        <dbReference type="SAM" id="SignalP"/>
    </source>
</evidence>
<reference evidence="14" key="1">
    <citation type="journal article" date="2014" name="Environ. Microbiol.">
        <title>Comparative genomics of the marine bacterial genus Glaciecola reveals the high degree of genomic diversity and genomic characteristic for cold adaptation.</title>
        <authorList>
            <person name="Qin Q.L."/>
            <person name="Xie B.B."/>
            <person name="Yu Y."/>
            <person name="Shu Y.L."/>
            <person name="Rong J.C."/>
            <person name="Zhang Y.J."/>
            <person name="Zhao D.L."/>
            <person name="Chen X.L."/>
            <person name="Zhang X.Y."/>
            <person name="Chen B."/>
            <person name="Zhou B.C."/>
            <person name="Zhang Y.Z."/>
        </authorList>
    </citation>
    <scope>NUCLEOTIDE SEQUENCE [LARGE SCALE GENOMIC DNA]</scope>
    <source>
        <strain evidence="14">LMG 21857</strain>
    </source>
</reference>
<keyword evidence="14" id="KW-1185">Reference proteome</keyword>
<proteinExistence type="inferred from homology"/>
<dbReference type="EMBL" id="BAER01000044">
    <property type="protein sequence ID" value="GAC32860.1"/>
    <property type="molecule type" value="Genomic_DNA"/>
</dbReference>
<evidence type="ECO:0000256" key="1">
    <source>
        <dbReference type="ARBA" id="ARBA00004571"/>
    </source>
</evidence>
<evidence type="ECO:0000259" key="12">
    <source>
        <dbReference type="Pfam" id="PF07715"/>
    </source>
</evidence>
<dbReference type="GO" id="GO:0009279">
    <property type="term" value="C:cell outer membrane"/>
    <property type="evidence" value="ECO:0007669"/>
    <property type="project" value="UniProtKB-SubCell"/>
</dbReference>
<dbReference type="STRING" id="1129793.GPLA_1953"/>
<dbReference type="InterPro" id="IPR039426">
    <property type="entry name" value="TonB-dep_rcpt-like"/>
</dbReference>
<dbReference type="PANTHER" id="PTHR47234">
    <property type="match status" value="1"/>
</dbReference>
<dbReference type="SUPFAM" id="SSF56935">
    <property type="entry name" value="Porins"/>
    <property type="match status" value="1"/>
</dbReference>
<comment type="subcellular location">
    <subcellularLocation>
        <location evidence="1 8">Cell outer membrane</location>
        <topology evidence="1 8">Multi-pass membrane protein</topology>
    </subcellularLocation>
</comment>
<feature type="domain" description="TonB-dependent receptor plug" evidence="12">
    <location>
        <begin position="56"/>
        <end position="170"/>
    </location>
</feature>
<dbReference type="Proteomes" id="UP000006322">
    <property type="component" value="Unassembled WGS sequence"/>
</dbReference>
<comment type="caution">
    <text evidence="13">The sequence shown here is derived from an EMBL/GenBank/DDBJ whole genome shotgun (WGS) entry which is preliminary data.</text>
</comment>
<keyword evidence="7 8" id="KW-0998">Cell outer membrane</keyword>
<keyword evidence="10" id="KW-0732">Signal</keyword>
<keyword evidence="4 8" id="KW-0812">Transmembrane</keyword>
<dbReference type="PANTHER" id="PTHR47234:SF3">
    <property type="entry name" value="SECRETIN_TONB SHORT N-TERMINAL DOMAIN-CONTAINING PROTEIN"/>
    <property type="match status" value="1"/>
</dbReference>
<keyword evidence="6 8" id="KW-0472">Membrane</keyword>
<dbReference type="InterPro" id="IPR012910">
    <property type="entry name" value="Plug_dom"/>
</dbReference>
<evidence type="ECO:0000256" key="5">
    <source>
        <dbReference type="ARBA" id="ARBA00023077"/>
    </source>
</evidence>
<gene>
    <name evidence="13" type="ORF">GPLA_1953</name>
</gene>
<evidence type="ECO:0000256" key="6">
    <source>
        <dbReference type="ARBA" id="ARBA00023136"/>
    </source>
</evidence>
<evidence type="ECO:0008006" key="15">
    <source>
        <dbReference type="Google" id="ProtNLM"/>
    </source>
</evidence>
<sequence length="898" mass="97984">MQRNTRFKKRLIALVVASALPAAMAQQVNTDKNAQDFEQIRITGSYVKGSDTAKANPVSIFDANDIKNLGGADINDIVSQISVSSGAENRPDTFTSFYSQGTSNVNLRGLGLSSTLVLINGKRQTISGAKAQDGSVFVDTGSIPAIALQRVDILKEGAAATYGSDAVAGVVNFVTRTSFDGFKVEGSWQTTTNDSQKDLNLSFIGGIDVNNDTHMVLAGTMLRRGTLNSRERPELVNRAISSLGTSFIVPNPVTVESGPYAGTYTAGENVANPNCEAVGGIRLAQVNGERCGYQYGLHYNVVNEEEREQLYFGMSSELESMTFKLTSMYTDYDVLDNYTVPSYPNLTFPTIPASHPNNPFEQGVVWLGRPYPLLARETTLPAPRANNTFRVEGSLNGDFSNEWGWLTSLAYSTNEYEITQPDLSPSKLDLATLGQGGISGDLLYNPFDPLAEDNLLIRDWASTAFSSKTTTGLIVWDGVINGDWFSTDAGTASFAVGSQIRSESYEVDPDDVSTLNYDAQGNPLGNDFLFLGGVNSVDESRSTYAVFAETEIPLAEGLDLNGALRYEVLDSANSLDPKLSLRYKAAEHFIVRASVSTSFREPSLAQFHAQNVNTKGVQDFILDAEGNFILDSNGKPAPRGGTLFIRETQNGSLTLEPEQATNYNVGLVWNSNSLQTRLDFWQVDYKDVITLEDANGKLLADPDGADIVRLVPGDPTSELTGIITNYFNAETIDASGIDFEAAYSWGLDSGEVELKANVAHILNYDIPINGVKTDVSGLFNHNNFARSMPETKGNLSAQWKNDQHSVYARLNYVSSYTNTRVVPASTGLTDKIDAFMTVDMQYRYLAELGDDQAEVTFGVINMFDEAPPEVYDAANFSYDPKHHDPRGRLVYVRAAYTF</sequence>
<keyword evidence="5 9" id="KW-0798">TonB box</keyword>
<keyword evidence="3 8" id="KW-1134">Transmembrane beta strand</keyword>
<evidence type="ECO:0000259" key="11">
    <source>
        <dbReference type="Pfam" id="PF00593"/>
    </source>
</evidence>
<dbReference type="InterPro" id="IPR036942">
    <property type="entry name" value="Beta-barrel_TonB_sf"/>
</dbReference>
<evidence type="ECO:0000256" key="4">
    <source>
        <dbReference type="ARBA" id="ARBA00022692"/>
    </source>
</evidence>
<dbReference type="Pfam" id="PF07715">
    <property type="entry name" value="Plug"/>
    <property type="match status" value="1"/>
</dbReference>
<evidence type="ECO:0000256" key="9">
    <source>
        <dbReference type="RuleBase" id="RU003357"/>
    </source>
</evidence>
<protein>
    <recommendedName>
        <fullName evidence="15">TonB-dependent receptor</fullName>
    </recommendedName>
</protein>
<dbReference type="InterPro" id="IPR000531">
    <property type="entry name" value="Beta-barrel_TonB"/>
</dbReference>
<evidence type="ECO:0000256" key="8">
    <source>
        <dbReference type="PROSITE-ProRule" id="PRU01360"/>
    </source>
</evidence>
<dbReference type="Gene3D" id="2.170.130.10">
    <property type="entry name" value="TonB-dependent receptor, plug domain"/>
    <property type="match status" value="1"/>
</dbReference>
<keyword evidence="2 8" id="KW-0813">Transport</keyword>
<dbReference type="Gene3D" id="2.40.170.20">
    <property type="entry name" value="TonB-dependent receptor, beta-barrel domain"/>
    <property type="match status" value="1"/>
</dbReference>
<dbReference type="InterPro" id="IPR037066">
    <property type="entry name" value="Plug_dom_sf"/>
</dbReference>
<evidence type="ECO:0000256" key="7">
    <source>
        <dbReference type="ARBA" id="ARBA00023237"/>
    </source>
</evidence>
<evidence type="ECO:0000313" key="13">
    <source>
        <dbReference type="EMBL" id="GAC32860.1"/>
    </source>
</evidence>
<evidence type="ECO:0000313" key="14">
    <source>
        <dbReference type="Proteomes" id="UP000006322"/>
    </source>
</evidence>
<feature type="signal peptide" evidence="10">
    <location>
        <begin position="1"/>
        <end position="25"/>
    </location>
</feature>
<feature type="domain" description="TonB-dependent receptor-like beta-barrel" evidence="11">
    <location>
        <begin position="353"/>
        <end position="861"/>
    </location>
</feature>
<name>K7ABZ4_9ALTE</name>
<evidence type="ECO:0000256" key="3">
    <source>
        <dbReference type="ARBA" id="ARBA00022452"/>
    </source>
</evidence>
<evidence type="ECO:0000256" key="2">
    <source>
        <dbReference type="ARBA" id="ARBA00022448"/>
    </source>
</evidence>